<dbReference type="Proteomes" id="UP000192923">
    <property type="component" value="Unassembled WGS sequence"/>
</dbReference>
<evidence type="ECO:0000313" key="2">
    <source>
        <dbReference type="EMBL" id="SMF95878.1"/>
    </source>
</evidence>
<proteinExistence type="predicted"/>
<feature type="transmembrane region" description="Helical" evidence="1">
    <location>
        <begin position="28"/>
        <end position="53"/>
    </location>
</feature>
<dbReference type="AlphaFoldDB" id="A0A1Y6CYY1"/>
<evidence type="ECO:0000313" key="3">
    <source>
        <dbReference type="Proteomes" id="UP000192923"/>
    </source>
</evidence>
<keyword evidence="1" id="KW-1133">Transmembrane helix</keyword>
<reference evidence="2 3" key="1">
    <citation type="submission" date="2016-12" db="EMBL/GenBank/DDBJ databases">
        <authorList>
            <person name="Song W.-J."/>
            <person name="Kurnit D.M."/>
        </authorList>
    </citation>
    <scope>NUCLEOTIDE SEQUENCE [LARGE SCALE GENOMIC DNA]</scope>
    <source>
        <strain evidence="2 3">175</strain>
    </source>
</reference>
<feature type="transmembrane region" description="Helical" evidence="1">
    <location>
        <begin position="65"/>
        <end position="87"/>
    </location>
</feature>
<dbReference type="InterPro" id="IPR032820">
    <property type="entry name" value="ATPase_put"/>
</dbReference>
<accession>A0A1Y6CYY1</accession>
<gene>
    <name evidence="2" type="ORF">SAMN02949497_3255</name>
</gene>
<name>A0A1Y6CYY1_9GAMM</name>
<dbReference type="EMBL" id="FXAM01000001">
    <property type="protein sequence ID" value="SMF95878.1"/>
    <property type="molecule type" value="Genomic_DNA"/>
</dbReference>
<sequence length="90" mass="10159">MDESDQLRRAIETQARRMAQAERERPTLLAQTVFLGVLALLLVVPVVLGAYLGRWLDTLSAGYSVRWTVGLILAGLGIGLFNVYWYIREH</sequence>
<keyword evidence="3" id="KW-1185">Reference proteome</keyword>
<protein>
    <submittedName>
        <fullName evidence="2">ATP synthase protein I</fullName>
    </submittedName>
</protein>
<keyword evidence="1" id="KW-0812">Transmembrane</keyword>
<organism evidence="2 3">
    <name type="scientific">Methylomagnum ishizawai</name>
    <dbReference type="NCBI Taxonomy" id="1760988"/>
    <lineage>
        <taxon>Bacteria</taxon>
        <taxon>Pseudomonadati</taxon>
        <taxon>Pseudomonadota</taxon>
        <taxon>Gammaproteobacteria</taxon>
        <taxon>Methylococcales</taxon>
        <taxon>Methylococcaceae</taxon>
        <taxon>Methylomagnum</taxon>
    </lineage>
</organism>
<evidence type="ECO:0000256" key="1">
    <source>
        <dbReference type="SAM" id="Phobius"/>
    </source>
</evidence>
<dbReference type="RefSeq" id="WP_085214481.1">
    <property type="nucleotide sequence ID" value="NZ_FXAM01000001.1"/>
</dbReference>
<keyword evidence="1" id="KW-0472">Membrane</keyword>
<dbReference type="STRING" id="1760988.SAMN02949497_3255"/>
<dbReference type="Pfam" id="PF09527">
    <property type="entry name" value="ATPase_gene1"/>
    <property type="match status" value="1"/>
</dbReference>